<feature type="compositionally biased region" description="Basic residues" evidence="1">
    <location>
        <begin position="87"/>
        <end position="96"/>
    </location>
</feature>
<evidence type="ECO:0000256" key="1">
    <source>
        <dbReference type="SAM" id="MobiDB-lite"/>
    </source>
</evidence>
<reference evidence="2 3" key="1">
    <citation type="submission" date="2021-06" db="EMBL/GenBank/DDBJ databases">
        <authorList>
            <person name="Palmer J.M."/>
        </authorList>
    </citation>
    <scope>NUCLEOTIDE SEQUENCE [LARGE SCALE GENOMIC DNA]</scope>
    <source>
        <strain evidence="2 3">XC_2019</strain>
        <tissue evidence="2">Muscle</tissue>
    </source>
</reference>
<accession>A0ABV0QSK6</accession>
<dbReference type="Proteomes" id="UP001434883">
    <property type="component" value="Unassembled WGS sequence"/>
</dbReference>
<feature type="region of interest" description="Disordered" evidence="1">
    <location>
        <begin position="81"/>
        <end position="215"/>
    </location>
</feature>
<organism evidence="2 3">
    <name type="scientific">Xenoophorus captivus</name>
    <dbReference type="NCBI Taxonomy" id="1517983"/>
    <lineage>
        <taxon>Eukaryota</taxon>
        <taxon>Metazoa</taxon>
        <taxon>Chordata</taxon>
        <taxon>Craniata</taxon>
        <taxon>Vertebrata</taxon>
        <taxon>Euteleostomi</taxon>
        <taxon>Actinopterygii</taxon>
        <taxon>Neopterygii</taxon>
        <taxon>Teleostei</taxon>
        <taxon>Neoteleostei</taxon>
        <taxon>Acanthomorphata</taxon>
        <taxon>Ovalentaria</taxon>
        <taxon>Atherinomorphae</taxon>
        <taxon>Cyprinodontiformes</taxon>
        <taxon>Goodeidae</taxon>
        <taxon>Xenoophorus</taxon>
    </lineage>
</organism>
<proteinExistence type="predicted"/>
<feature type="compositionally biased region" description="Acidic residues" evidence="1">
    <location>
        <begin position="36"/>
        <end position="52"/>
    </location>
</feature>
<keyword evidence="3" id="KW-1185">Reference proteome</keyword>
<name>A0ABV0QSK6_9TELE</name>
<dbReference type="EMBL" id="JAHRIN010020766">
    <property type="protein sequence ID" value="MEQ2198809.1"/>
    <property type="molecule type" value="Genomic_DNA"/>
</dbReference>
<comment type="caution">
    <text evidence="2">The sequence shown here is derived from an EMBL/GenBank/DDBJ whole genome shotgun (WGS) entry which is preliminary data.</text>
</comment>
<gene>
    <name evidence="2" type="ORF">XENOCAPTIV_018818</name>
</gene>
<feature type="non-terminal residue" evidence="2">
    <location>
        <position position="1"/>
    </location>
</feature>
<sequence length="215" mass="24336">HLDLCNSKLMTACLDLYPGGNEESEMCELQTAREWSDDDEEEEAGDPNDDEGQASSPSIWGTPRQHSLELTFSYIAIAEAEAVGTSRHQRERRRGVPRLGRTPLIRTDTLEMLLDSPDMDWESQAFLSQDEEEATSDSRARERVEPSTTRPVERREREQRETITVHPSPETVDSESQRTDTGDEQEESARQIGKHPSEIQSSQQHSPSQTVQGKK</sequence>
<feature type="region of interest" description="Disordered" evidence="1">
    <location>
        <begin position="20"/>
        <end position="63"/>
    </location>
</feature>
<protein>
    <submittedName>
        <fullName evidence="2">Uncharacterized protein</fullName>
    </submittedName>
</protein>
<feature type="compositionally biased region" description="Basic and acidic residues" evidence="1">
    <location>
        <begin position="136"/>
        <end position="163"/>
    </location>
</feature>
<feature type="compositionally biased region" description="Polar residues" evidence="1">
    <location>
        <begin position="198"/>
        <end position="215"/>
    </location>
</feature>
<feature type="compositionally biased region" description="Polar residues" evidence="1">
    <location>
        <begin position="53"/>
        <end position="63"/>
    </location>
</feature>
<evidence type="ECO:0000313" key="2">
    <source>
        <dbReference type="EMBL" id="MEQ2198809.1"/>
    </source>
</evidence>
<evidence type="ECO:0000313" key="3">
    <source>
        <dbReference type="Proteomes" id="UP001434883"/>
    </source>
</evidence>